<feature type="domain" description="N-(5'phosphoribosyl) anthranilate isomerase (PRAI)" evidence="11">
    <location>
        <begin position="6"/>
        <end position="201"/>
    </location>
</feature>
<evidence type="ECO:0000313" key="13">
    <source>
        <dbReference type="Proteomes" id="UP000632828"/>
    </source>
</evidence>
<dbReference type="EC" id="5.3.1.24" evidence="4 10"/>
<dbReference type="FunFam" id="3.20.20.70:FF:000075">
    <property type="entry name" value="Tryptophan biosynthesis protein TRP1"/>
    <property type="match status" value="1"/>
</dbReference>
<dbReference type="PANTHER" id="PTHR42894">
    <property type="entry name" value="N-(5'-PHOSPHORIBOSYL)ANTHRANILATE ISOMERASE"/>
    <property type="match status" value="1"/>
</dbReference>
<dbReference type="Proteomes" id="UP000632828">
    <property type="component" value="Unassembled WGS sequence"/>
</dbReference>
<reference evidence="12" key="1">
    <citation type="submission" date="2020-09" db="EMBL/GenBank/DDBJ databases">
        <title>Pelobacter alkaliphilus sp. nov., a novel anaerobic arsenate-reducing bacterium from terrestrial mud volcano.</title>
        <authorList>
            <person name="Khomyakova M.A."/>
            <person name="Merkel A.Y."/>
            <person name="Slobodkin A.I."/>
        </authorList>
    </citation>
    <scope>NUCLEOTIDE SEQUENCE</scope>
    <source>
        <strain evidence="12">M08fum</strain>
    </source>
</reference>
<dbReference type="InterPro" id="IPR044643">
    <property type="entry name" value="TrpF_fam"/>
</dbReference>
<dbReference type="Pfam" id="PF00697">
    <property type="entry name" value="PRAI"/>
    <property type="match status" value="1"/>
</dbReference>
<evidence type="ECO:0000256" key="2">
    <source>
        <dbReference type="ARBA" id="ARBA00004664"/>
    </source>
</evidence>
<dbReference type="GO" id="GO:0000162">
    <property type="term" value="P:L-tryptophan biosynthetic process"/>
    <property type="evidence" value="ECO:0007669"/>
    <property type="project" value="UniProtKB-UniRule"/>
</dbReference>
<comment type="pathway">
    <text evidence="2 10">Amino-acid biosynthesis; L-tryptophan biosynthesis; L-tryptophan from chorismate: step 3/5.</text>
</comment>
<evidence type="ECO:0000313" key="12">
    <source>
        <dbReference type="EMBL" id="MBD1399792.1"/>
    </source>
</evidence>
<dbReference type="UniPathway" id="UPA00035">
    <property type="reaction ID" value="UER00042"/>
</dbReference>
<dbReference type="NCBIfam" id="NF002298">
    <property type="entry name" value="PRK01222.1-4"/>
    <property type="match status" value="1"/>
</dbReference>
<comment type="catalytic activity">
    <reaction evidence="1 10">
        <text>N-(5-phospho-beta-D-ribosyl)anthranilate = 1-(2-carboxyphenylamino)-1-deoxy-D-ribulose 5-phosphate</text>
        <dbReference type="Rhea" id="RHEA:21540"/>
        <dbReference type="ChEBI" id="CHEBI:18277"/>
        <dbReference type="ChEBI" id="CHEBI:58613"/>
        <dbReference type="EC" id="5.3.1.24"/>
    </reaction>
</comment>
<organism evidence="12 13">
    <name type="scientific">Pelovirga terrestris</name>
    <dbReference type="NCBI Taxonomy" id="2771352"/>
    <lineage>
        <taxon>Bacteria</taxon>
        <taxon>Pseudomonadati</taxon>
        <taxon>Thermodesulfobacteriota</taxon>
        <taxon>Desulfuromonadia</taxon>
        <taxon>Geobacterales</taxon>
        <taxon>Geobacteraceae</taxon>
        <taxon>Pelovirga</taxon>
    </lineage>
</organism>
<dbReference type="GO" id="GO:0004640">
    <property type="term" value="F:phosphoribosylanthranilate isomerase activity"/>
    <property type="evidence" value="ECO:0007669"/>
    <property type="project" value="UniProtKB-UniRule"/>
</dbReference>
<dbReference type="PANTHER" id="PTHR42894:SF1">
    <property type="entry name" value="N-(5'-PHOSPHORIBOSYL)ANTHRANILATE ISOMERASE"/>
    <property type="match status" value="1"/>
</dbReference>
<proteinExistence type="inferred from homology"/>
<gene>
    <name evidence="10" type="primary">trpF</name>
    <name evidence="12" type="ORF">ICT70_03830</name>
</gene>
<dbReference type="AlphaFoldDB" id="A0A8J6QX30"/>
<keyword evidence="6 10" id="KW-0028">Amino-acid biosynthesis</keyword>
<dbReference type="EMBL" id="JACWUN010000003">
    <property type="protein sequence ID" value="MBD1399792.1"/>
    <property type="molecule type" value="Genomic_DNA"/>
</dbReference>
<dbReference type="HAMAP" id="MF_00135">
    <property type="entry name" value="PRAI"/>
    <property type="match status" value="1"/>
</dbReference>
<evidence type="ECO:0000256" key="9">
    <source>
        <dbReference type="ARBA" id="ARBA00023235"/>
    </source>
</evidence>
<sequence>MAVTRVKICGITNMDDAQGAVAAGADALGFVFHPASPRYVEPEAVADMVAALPPFVATVGLFVNMPAVKIHQIMVQTGLQLIQLHGDETAADCHLHPPYSVIKALRVRDEHSLNRLDDYPVAALLLDAWSDEHYGGSGRQFDWQLVRRATLNKPLILAGGLNPANVATAIQLVKPYAVDVSSGVEREPGHKDLTLVAQFIEQVRMA</sequence>
<dbReference type="SUPFAM" id="SSF51366">
    <property type="entry name" value="Ribulose-phoshate binding barrel"/>
    <property type="match status" value="1"/>
</dbReference>
<evidence type="ECO:0000259" key="11">
    <source>
        <dbReference type="Pfam" id="PF00697"/>
    </source>
</evidence>
<evidence type="ECO:0000256" key="1">
    <source>
        <dbReference type="ARBA" id="ARBA00001164"/>
    </source>
</evidence>
<evidence type="ECO:0000256" key="3">
    <source>
        <dbReference type="ARBA" id="ARBA00007571"/>
    </source>
</evidence>
<accession>A0A8J6QX30</accession>
<evidence type="ECO:0000256" key="5">
    <source>
        <dbReference type="ARBA" id="ARBA00022272"/>
    </source>
</evidence>
<dbReference type="RefSeq" id="WP_191154059.1">
    <property type="nucleotide sequence ID" value="NZ_JACWUN010000003.1"/>
</dbReference>
<dbReference type="InterPro" id="IPR001240">
    <property type="entry name" value="PRAI_dom"/>
</dbReference>
<keyword evidence="8 10" id="KW-0057">Aromatic amino acid biosynthesis</keyword>
<keyword evidence="13" id="KW-1185">Reference proteome</keyword>
<dbReference type="Gene3D" id="3.20.20.70">
    <property type="entry name" value="Aldolase class I"/>
    <property type="match status" value="1"/>
</dbReference>
<evidence type="ECO:0000256" key="10">
    <source>
        <dbReference type="HAMAP-Rule" id="MF_00135"/>
    </source>
</evidence>
<evidence type="ECO:0000256" key="8">
    <source>
        <dbReference type="ARBA" id="ARBA00023141"/>
    </source>
</evidence>
<evidence type="ECO:0000256" key="6">
    <source>
        <dbReference type="ARBA" id="ARBA00022605"/>
    </source>
</evidence>
<evidence type="ECO:0000256" key="4">
    <source>
        <dbReference type="ARBA" id="ARBA00012572"/>
    </source>
</evidence>
<dbReference type="InterPro" id="IPR013785">
    <property type="entry name" value="Aldolase_TIM"/>
</dbReference>
<dbReference type="InterPro" id="IPR011060">
    <property type="entry name" value="RibuloseP-bd_barrel"/>
</dbReference>
<protein>
    <recommendedName>
        <fullName evidence="5 10">N-(5'-phosphoribosyl)anthranilate isomerase</fullName>
        <shortName evidence="10">PRAI</shortName>
        <ecNumber evidence="4 10">5.3.1.24</ecNumber>
    </recommendedName>
</protein>
<name>A0A8J6QX30_9BACT</name>
<evidence type="ECO:0000256" key="7">
    <source>
        <dbReference type="ARBA" id="ARBA00022822"/>
    </source>
</evidence>
<keyword evidence="7 10" id="KW-0822">Tryptophan biosynthesis</keyword>
<comment type="similarity">
    <text evidence="3 10">Belongs to the TrpF family.</text>
</comment>
<keyword evidence="9 10" id="KW-0413">Isomerase</keyword>
<dbReference type="CDD" id="cd00405">
    <property type="entry name" value="PRAI"/>
    <property type="match status" value="1"/>
</dbReference>
<comment type="caution">
    <text evidence="12">The sequence shown here is derived from an EMBL/GenBank/DDBJ whole genome shotgun (WGS) entry which is preliminary data.</text>
</comment>